<feature type="region of interest" description="Disordered" evidence="1">
    <location>
        <begin position="74"/>
        <end position="95"/>
    </location>
</feature>
<dbReference type="EMBL" id="JAPTSV010000008">
    <property type="protein sequence ID" value="KAJ1524763.1"/>
    <property type="molecule type" value="Genomic_DNA"/>
</dbReference>
<dbReference type="Proteomes" id="UP001075354">
    <property type="component" value="Chromosome 8"/>
</dbReference>
<evidence type="ECO:0000256" key="1">
    <source>
        <dbReference type="SAM" id="MobiDB-lite"/>
    </source>
</evidence>
<evidence type="ECO:0000313" key="4">
    <source>
        <dbReference type="Proteomes" id="UP001075354"/>
    </source>
</evidence>
<dbReference type="InterPro" id="IPR042336">
    <property type="entry name" value="GOLIM4"/>
</dbReference>
<keyword evidence="2" id="KW-1133">Transmembrane helix</keyword>
<feature type="region of interest" description="Disordered" evidence="1">
    <location>
        <begin position="208"/>
        <end position="233"/>
    </location>
</feature>
<dbReference type="AlphaFoldDB" id="A0AAV7XJ21"/>
<evidence type="ECO:0000313" key="3">
    <source>
        <dbReference type="EMBL" id="KAJ1524763.1"/>
    </source>
</evidence>
<keyword evidence="2" id="KW-0472">Membrane</keyword>
<gene>
    <name evidence="3" type="ORF">ONE63_009641</name>
</gene>
<feature type="region of interest" description="Disordered" evidence="1">
    <location>
        <begin position="545"/>
        <end position="593"/>
    </location>
</feature>
<keyword evidence="2" id="KW-0812">Transmembrane</keyword>
<feature type="transmembrane region" description="Helical" evidence="2">
    <location>
        <begin position="12"/>
        <end position="32"/>
    </location>
</feature>
<evidence type="ECO:0000256" key="2">
    <source>
        <dbReference type="SAM" id="Phobius"/>
    </source>
</evidence>
<dbReference type="GO" id="GO:0000139">
    <property type="term" value="C:Golgi membrane"/>
    <property type="evidence" value="ECO:0007669"/>
    <property type="project" value="InterPro"/>
</dbReference>
<evidence type="ECO:0008006" key="5">
    <source>
        <dbReference type="Google" id="ProtNLM"/>
    </source>
</evidence>
<proteinExistence type="predicted"/>
<feature type="compositionally biased region" description="Polar residues" evidence="1">
    <location>
        <begin position="208"/>
        <end position="219"/>
    </location>
</feature>
<sequence length="614" mass="68089">MTSSRIVRGTKGRLFGCLGVLTIFAGVIFLYHSTRVELDEVRNSLSKCRQEQDSLAAQIQVISEYKKNLEKSLNQEKAEHRQTKEELQSRMNDEQQLRTKENLENVNKYKALQQQYKLLQSEHEDLNELLNKAKTEQTSCAESVSHLEAQLAVIHQDQSTKDAETNTLKMKFLQLEEENKLLFQKLNSYQNNLEVGLDDKDKVSSIQQNFGKRSSTRQTDAIGANGDTGGEPPHDVLPIAQKSSTAAQDEILQPARPAQPGLLQSALSQTSGKQSTTPQVNAEALQGQVKALPRPIPALPLPLMLSPLQQHASVEKQDFVNNGPQGVLPAPLGFGSDNQYVQNAVPLQAPYRLHGLGHQEIPQNQGQMPPIAPVAAIAAVQNNVLQAPPDHIHDISQHSPNFNVDVHQNMNPFRNERNVVNHPEVSQHKLIHSPNVYNLNGIKAHDVLNNIYNIPKNNGAQGKHVVLVHGNQFERAANVAPYHKSGMKNIDIVPLDGDVNQHPVMDVHGGNPFVELGQHGPDAAHGKFGALPVGQQEAHQAGHYQNYQGGDYDKEDPPANNEGEEEDLDQIDYNNNEPNQAHPPHQINPGLQVPKVVHRRLVDRHQDGVMVNPR</sequence>
<keyword evidence="4" id="KW-1185">Reference proteome</keyword>
<dbReference type="PANTHER" id="PTHR22909">
    <property type="entry name" value="GOLGI INTEGRAL MEMBRANE PROTEIN 4"/>
    <property type="match status" value="1"/>
</dbReference>
<dbReference type="PANTHER" id="PTHR22909:SF24">
    <property type="entry name" value="GOLGI INTEGRAL MEMBRANE PROTEIN 4-RELATED"/>
    <property type="match status" value="1"/>
</dbReference>
<organism evidence="3 4">
    <name type="scientific">Megalurothrips usitatus</name>
    <name type="common">bean blossom thrips</name>
    <dbReference type="NCBI Taxonomy" id="439358"/>
    <lineage>
        <taxon>Eukaryota</taxon>
        <taxon>Metazoa</taxon>
        <taxon>Ecdysozoa</taxon>
        <taxon>Arthropoda</taxon>
        <taxon>Hexapoda</taxon>
        <taxon>Insecta</taxon>
        <taxon>Pterygota</taxon>
        <taxon>Neoptera</taxon>
        <taxon>Paraneoptera</taxon>
        <taxon>Thysanoptera</taxon>
        <taxon>Terebrantia</taxon>
        <taxon>Thripoidea</taxon>
        <taxon>Thripidae</taxon>
        <taxon>Megalurothrips</taxon>
    </lineage>
</organism>
<protein>
    <recommendedName>
        <fullName evidence="5">Golgi integral membrane protein 4-like</fullName>
    </recommendedName>
</protein>
<accession>A0AAV7XJ21</accession>
<reference evidence="3" key="1">
    <citation type="submission" date="2022-12" db="EMBL/GenBank/DDBJ databases">
        <title>Chromosome-level genome assembly of the bean flower thrips Megalurothrips usitatus.</title>
        <authorList>
            <person name="Ma L."/>
            <person name="Liu Q."/>
            <person name="Li H."/>
            <person name="Cai W."/>
        </authorList>
    </citation>
    <scope>NUCLEOTIDE SEQUENCE</scope>
    <source>
        <strain evidence="3">Cailab_2022a</strain>
    </source>
</reference>
<comment type="caution">
    <text evidence="3">The sequence shown here is derived from an EMBL/GenBank/DDBJ whole genome shotgun (WGS) entry which is preliminary data.</text>
</comment>
<name>A0AAV7XJ21_9NEOP</name>